<dbReference type="PANTHER" id="PTHR13504:SF38">
    <property type="entry name" value="FIDO DOMAIN-CONTAINING PROTEIN"/>
    <property type="match status" value="1"/>
</dbReference>
<keyword evidence="2" id="KW-0547">Nucleotide-binding</keyword>
<dbReference type="PROSITE" id="PS51459">
    <property type="entry name" value="FIDO"/>
    <property type="match status" value="1"/>
</dbReference>
<dbReference type="EMBL" id="MNUI01000038">
    <property type="protein sequence ID" value="OIN89214.1"/>
    <property type="molecule type" value="Genomic_DNA"/>
</dbReference>
<evidence type="ECO:0000313" key="6">
    <source>
        <dbReference type="Proteomes" id="UP000183144"/>
    </source>
</evidence>
<dbReference type="AlphaFoldDB" id="A0A1J4RTI8"/>
<accession>A0A1J4RTI8</accession>
<feature type="binding site" evidence="2">
    <location>
        <begin position="170"/>
        <end position="177"/>
    </location>
    <ligand>
        <name>ATP</name>
        <dbReference type="ChEBI" id="CHEBI:30616"/>
    </ligand>
</feature>
<dbReference type="STRING" id="1805034.AUJ59_02155"/>
<dbReference type="InterPro" id="IPR040198">
    <property type="entry name" value="Fido_containing"/>
</dbReference>
<evidence type="ECO:0000256" key="2">
    <source>
        <dbReference type="PIRSR" id="PIRSR640198-2"/>
    </source>
</evidence>
<keyword evidence="2" id="KW-0067">ATP-binding</keyword>
<feature type="active site" evidence="1">
    <location>
        <position position="166"/>
    </location>
</feature>
<evidence type="ECO:0000256" key="1">
    <source>
        <dbReference type="PIRSR" id="PIRSR640198-1"/>
    </source>
</evidence>
<evidence type="ECO:0000259" key="4">
    <source>
        <dbReference type="PROSITE" id="PS51459"/>
    </source>
</evidence>
<feature type="binding site" evidence="2">
    <location>
        <begin position="208"/>
        <end position="209"/>
    </location>
    <ligand>
        <name>ATP</name>
        <dbReference type="ChEBI" id="CHEBI:30616"/>
    </ligand>
</feature>
<dbReference type="SUPFAM" id="SSF140931">
    <property type="entry name" value="Fic-like"/>
    <property type="match status" value="1"/>
</dbReference>
<dbReference type="PANTHER" id="PTHR13504">
    <property type="entry name" value="FIDO DOMAIN-CONTAINING PROTEIN DDB_G0283145"/>
    <property type="match status" value="1"/>
</dbReference>
<reference evidence="5 6" key="1">
    <citation type="journal article" date="2016" name="Environ. Microbiol.">
        <title>Genomic resolution of a cold subsurface aquifer community provides metabolic insights for novel microbes adapted to high CO concentrations.</title>
        <authorList>
            <person name="Probst A.J."/>
            <person name="Castelle C.J."/>
            <person name="Singh A."/>
            <person name="Brown C.T."/>
            <person name="Anantharaman K."/>
            <person name="Sharon I."/>
            <person name="Hug L.A."/>
            <person name="Burstein D."/>
            <person name="Emerson J.B."/>
            <person name="Thomas B.C."/>
            <person name="Banfield J.F."/>
        </authorList>
    </citation>
    <scope>NUCLEOTIDE SEQUENCE [LARGE SCALE GENOMIC DNA]</scope>
    <source>
        <strain evidence="5">CG1_02_47_37</strain>
    </source>
</reference>
<evidence type="ECO:0000256" key="3">
    <source>
        <dbReference type="PIRSR" id="PIRSR640198-3"/>
    </source>
</evidence>
<dbReference type="InterPro" id="IPR003812">
    <property type="entry name" value="Fido"/>
</dbReference>
<name>A0A1J4RTI8_9BACT</name>
<sequence length="284" mass="32240">MENLLRQLDALRLAFELVKPSPIVEENIRRESLLKSALYSAKIEGNRLSYEEVASGLNDQTRAKLEVFNLLKAHHFVYSKKSPKRISLTLIKKLHQITMDRLLTAPGESRHEAGAIFNQAGVAVYFSPSPGEIVIRLKNLIKQASYSKKPIPVKAAAAHFSFEKIHPFIDGNGRVGRLLTAAIMNQGGYGFKGLVSIEETINQQKDQYYQALSETKNTRILTEFLLKLYVAQGKKILTRLTQSTSQSQLDLPLRRREILNVVRDHPYASFDFISRRFFNVNPKT</sequence>
<dbReference type="Pfam" id="PF02661">
    <property type="entry name" value="Fic"/>
    <property type="match status" value="1"/>
</dbReference>
<dbReference type="Gene3D" id="1.10.3290.10">
    <property type="entry name" value="Fido-like domain"/>
    <property type="match status" value="1"/>
</dbReference>
<feature type="site" description="Important for autoinhibition of adenylyltransferase activity" evidence="3">
    <location>
        <position position="44"/>
    </location>
</feature>
<organism evidence="5 6">
    <name type="scientific">Candidatus Beckwithbacteria bacterium CG1_02_47_37</name>
    <dbReference type="NCBI Taxonomy" id="1805034"/>
    <lineage>
        <taxon>Bacteria</taxon>
        <taxon>Candidatus Beckwithiibacteriota</taxon>
    </lineage>
</organism>
<dbReference type="InterPro" id="IPR036597">
    <property type="entry name" value="Fido-like_dom_sf"/>
</dbReference>
<dbReference type="Proteomes" id="UP000183144">
    <property type="component" value="Unassembled WGS sequence"/>
</dbReference>
<feature type="domain" description="Fido" evidence="4">
    <location>
        <begin position="86"/>
        <end position="227"/>
    </location>
</feature>
<proteinExistence type="predicted"/>
<protein>
    <recommendedName>
        <fullName evidence="4">Fido domain-containing protein</fullName>
    </recommendedName>
</protein>
<evidence type="ECO:0000313" key="5">
    <source>
        <dbReference type="EMBL" id="OIN89214.1"/>
    </source>
</evidence>
<gene>
    <name evidence="5" type="ORF">AUJ59_02155</name>
</gene>
<dbReference type="GO" id="GO:0005524">
    <property type="term" value="F:ATP binding"/>
    <property type="evidence" value="ECO:0007669"/>
    <property type="project" value="UniProtKB-KW"/>
</dbReference>
<comment type="caution">
    <text evidence="5">The sequence shown here is derived from an EMBL/GenBank/DDBJ whole genome shotgun (WGS) entry which is preliminary data.</text>
</comment>